<accession>B0BUN3</accession>
<sequence>MPLFLLDFQKKIAKYKLYEEVEVKAANKVK</sequence>
<evidence type="ECO:0000313" key="1">
    <source>
        <dbReference type="EMBL" id="ABY72943.1"/>
    </source>
</evidence>
<gene>
    <name evidence="1" type="ordered locus">RrIowa_1169</name>
</gene>
<keyword evidence="2" id="KW-1185">Reference proteome</keyword>
<dbReference type="EMBL" id="CP000766">
    <property type="protein sequence ID" value="ABY72943.1"/>
    <property type="molecule type" value="Genomic_DNA"/>
</dbReference>
<reference evidence="1 2" key="2">
    <citation type="journal article" date="2015" name="Infect. Immun.">
        <title>Comparative genome sequencing of Rickettsia rickettsii strains that differ in virulence.</title>
        <authorList>
            <person name="Clark T.R."/>
            <person name="Noriea N.F."/>
            <person name="Bublitz D.C."/>
            <person name="Ellison D.W."/>
            <person name="Martens C."/>
            <person name="Lutter E.I."/>
            <person name="Hackstadt T."/>
        </authorList>
    </citation>
    <scope>NUCLEOTIDE SEQUENCE [LARGE SCALE GENOMIC DNA]</scope>
    <source>
        <strain evidence="1 2">Iowa</strain>
    </source>
</reference>
<proteinExistence type="predicted"/>
<dbReference type="Proteomes" id="UP000000796">
    <property type="component" value="Chromosome"/>
</dbReference>
<dbReference type="AlphaFoldDB" id="B0BUN3"/>
<reference evidence="1 2" key="1">
    <citation type="journal article" date="2008" name="Infect. Immun.">
        <title>Genomic comparison of virulent Rickettsia rickettsii Sheila Smith and avirulent Rickettsia rickettsii Iowa.</title>
        <authorList>
            <person name="Ellison D.W."/>
            <person name="Clark T.R."/>
            <person name="Sturdevant D.E."/>
            <person name="Virtaneva K."/>
            <person name="Porcella S.F."/>
            <person name="Hackstadt T."/>
        </authorList>
    </citation>
    <scope>NUCLEOTIDE SEQUENCE [LARGE SCALE GENOMIC DNA]</scope>
    <source>
        <strain evidence="1 2">Iowa</strain>
    </source>
</reference>
<protein>
    <submittedName>
        <fullName evidence="1">Uncharacterized protein</fullName>
    </submittedName>
</protein>
<name>B0BUN3_RICRO</name>
<dbReference type="KEGG" id="rrj:RrIowa_1169"/>
<dbReference type="HOGENOM" id="CLU_3405169_0_0_5"/>
<organism evidence="1 2">
    <name type="scientific">Rickettsia rickettsii (strain Iowa)</name>
    <dbReference type="NCBI Taxonomy" id="452659"/>
    <lineage>
        <taxon>Bacteria</taxon>
        <taxon>Pseudomonadati</taxon>
        <taxon>Pseudomonadota</taxon>
        <taxon>Alphaproteobacteria</taxon>
        <taxon>Rickettsiales</taxon>
        <taxon>Rickettsiaceae</taxon>
        <taxon>Rickettsieae</taxon>
        <taxon>Rickettsia</taxon>
        <taxon>spotted fever group</taxon>
    </lineage>
</organism>
<evidence type="ECO:0000313" key="2">
    <source>
        <dbReference type="Proteomes" id="UP000000796"/>
    </source>
</evidence>